<keyword evidence="1" id="KW-1133">Transmembrane helix</keyword>
<gene>
    <name evidence="2" type="ORF">A2840_00920</name>
</gene>
<keyword evidence="1" id="KW-0472">Membrane</keyword>
<evidence type="ECO:0008006" key="4">
    <source>
        <dbReference type="Google" id="ProtNLM"/>
    </source>
</evidence>
<dbReference type="EMBL" id="MHIG01000033">
    <property type="protein sequence ID" value="OGY46408.1"/>
    <property type="molecule type" value="Genomic_DNA"/>
</dbReference>
<protein>
    <recommendedName>
        <fullName evidence="4">DUF5673 domain-containing protein</fullName>
    </recommendedName>
</protein>
<evidence type="ECO:0000313" key="2">
    <source>
        <dbReference type="EMBL" id="OGY46408.1"/>
    </source>
</evidence>
<comment type="caution">
    <text evidence="2">The sequence shown here is derived from an EMBL/GenBank/DDBJ whole genome shotgun (WGS) entry which is preliminary data.</text>
</comment>
<evidence type="ECO:0000313" key="3">
    <source>
        <dbReference type="Proteomes" id="UP000178385"/>
    </source>
</evidence>
<dbReference type="Proteomes" id="UP000178385">
    <property type="component" value="Unassembled WGS sequence"/>
</dbReference>
<feature type="transmembrane region" description="Helical" evidence="1">
    <location>
        <begin position="33"/>
        <end position="49"/>
    </location>
</feature>
<dbReference type="AlphaFoldDB" id="A0A1G1Y274"/>
<name>A0A1G1Y274_9BACT</name>
<proteinExistence type="predicted"/>
<feature type="transmembrane region" description="Helical" evidence="1">
    <location>
        <begin position="55"/>
        <end position="71"/>
    </location>
</feature>
<keyword evidence="1" id="KW-0812">Transmembrane</keyword>
<organism evidence="2 3">
    <name type="scientific">Candidatus Buchananbacteria bacterium RIFCSPHIGHO2_01_FULL_47_11b</name>
    <dbReference type="NCBI Taxonomy" id="1797537"/>
    <lineage>
        <taxon>Bacteria</taxon>
        <taxon>Candidatus Buchananiibacteriota</taxon>
    </lineage>
</organism>
<evidence type="ECO:0000256" key="1">
    <source>
        <dbReference type="SAM" id="Phobius"/>
    </source>
</evidence>
<accession>A0A1G1Y274</accession>
<sequence>MEQDQTEQKKDHGQIFFSWSFSEFPQHSRSRRWYLGAAVLIVLMLIFSVVSRNILFTNIVILTALLLILFHRSNNVITFKITEDGILVNDRFFEYESLKNFFIIYQPPTVKTLYFEPKSFFNPRIPISLENQNPVQVREVLMRFLPEDIEREHEPVSDQIARLFKL</sequence>
<reference evidence="2 3" key="1">
    <citation type="journal article" date="2016" name="Nat. Commun.">
        <title>Thousands of microbial genomes shed light on interconnected biogeochemical processes in an aquifer system.</title>
        <authorList>
            <person name="Anantharaman K."/>
            <person name="Brown C.T."/>
            <person name="Hug L.A."/>
            <person name="Sharon I."/>
            <person name="Castelle C.J."/>
            <person name="Probst A.J."/>
            <person name="Thomas B.C."/>
            <person name="Singh A."/>
            <person name="Wilkins M.J."/>
            <person name="Karaoz U."/>
            <person name="Brodie E.L."/>
            <person name="Williams K.H."/>
            <person name="Hubbard S.S."/>
            <person name="Banfield J.F."/>
        </authorList>
    </citation>
    <scope>NUCLEOTIDE SEQUENCE [LARGE SCALE GENOMIC DNA]</scope>
</reference>